<dbReference type="Proteomes" id="UP000831195">
    <property type="component" value="Segment"/>
</dbReference>
<gene>
    <name evidence="1" type="ORF">CcNV_017</name>
</gene>
<organism evidence="1 2">
    <name type="scientific">Crangon crangon nudivirus</name>
    <dbReference type="NCBI Taxonomy" id="2880838"/>
    <lineage>
        <taxon>Viruses</taxon>
        <taxon>Viruses incertae sedis</taxon>
        <taxon>Naldaviricetes</taxon>
        <taxon>Lefavirales</taxon>
        <taxon>Nudiviridae</taxon>
        <taxon>Gammanudivirus</taxon>
        <taxon>Gammanudivirus cracrangonis</taxon>
    </lineage>
</organism>
<name>A0AAE8Y0J4_9VIRU</name>
<sequence length="434" mass="50624">MSVEQFQKGINLAISPAMMSRYKSLQKLKELVEKFNLFHPNHYYTCNETIRSYIDVNFTEADLNRAIYKNALKVNDAAWKYTYSGVSTYNKASAGDGDPFRYTMIKNYLMNDKHEGLIHADFKARPLEHLKYGVITLMGMQNRNTKEPAKWFSMIEATFNGTQPMEDDKGTKQCIVLQGRATAGCTLLAEMLTAYVPTTHISKINPPTSLTKNRICFINGPLPEMFEDDYIKLFKAESIRKPTIIHNGVDDPFHCLSPRLQDMASYLRLRSTVIKMPNIIPLYESEYLPPHFITPLHYLIMLCIEKERQHIRNRLYDSESDLDEYLNKFIVRFKKYHADWTIDPEVEDRHFNLVISKPGVYWDIVPPIYAKMIEKLGRKRYHELHEQSMKYKAAYQYTHKLAPLHNFLPSQMSQLASYDNVAQTKLDTCRQEII</sequence>
<proteinExistence type="predicted"/>
<evidence type="ECO:0000313" key="1">
    <source>
        <dbReference type="EMBL" id="UBZ25501.1"/>
    </source>
</evidence>
<protein>
    <submittedName>
        <fullName evidence="1">Uncharacterized protein</fullName>
    </submittedName>
</protein>
<keyword evidence="2" id="KW-1185">Reference proteome</keyword>
<evidence type="ECO:0000313" key="2">
    <source>
        <dbReference type="Proteomes" id="UP000831195"/>
    </source>
</evidence>
<accession>A0AAE8Y0J4</accession>
<reference evidence="1" key="1">
    <citation type="journal article" date="2021" name="Viruses">
        <title>Identification and Full Characterisation of Two Novel Crustacean Infecting Members of the Family Nudiviridae Provides Support for Two Subfamilies.</title>
        <authorList>
            <person name="Bateman K.S."/>
            <person name="Kerr R."/>
            <person name="Stentiford G.D."/>
            <person name="Bean T.P."/>
            <person name="Hooper C."/>
            <person name="Van Eynde B."/>
            <person name="Delbare D."/>
            <person name="Bojko J."/>
            <person name="Christiaens O."/>
            <person name="Taning C.N.T."/>
            <person name="Smagghe G."/>
            <person name="van Oers M.M."/>
            <person name="van Aerle R."/>
        </authorList>
    </citation>
    <scope>NUCLEOTIDE SEQUENCE</scope>
    <source>
        <strain evidence="1">AN1</strain>
    </source>
</reference>
<dbReference type="EMBL" id="MZ311577">
    <property type="protein sequence ID" value="UBZ25501.1"/>
    <property type="molecule type" value="Genomic_DNA"/>
</dbReference>